<comment type="subcellular location">
    <subcellularLocation>
        <location evidence="2">Endoplasmic reticulum</location>
    </subcellularLocation>
    <subcellularLocation>
        <location evidence="3">Membrane</location>
    </subcellularLocation>
    <subcellularLocation>
        <location evidence="1">Mitochondrion</location>
    </subcellularLocation>
</comment>
<keyword evidence="8" id="KW-1185">Reference proteome</keyword>
<dbReference type="EMBL" id="KZ309021">
    <property type="protein sequence ID" value="KAG8236378.1"/>
    <property type="molecule type" value="Genomic_DNA"/>
</dbReference>
<dbReference type="OrthoDB" id="5086500at2759"/>
<evidence type="ECO:0000256" key="6">
    <source>
        <dbReference type="ARBA" id="ARBA00023136"/>
    </source>
</evidence>
<dbReference type="PANTHER" id="PTHR48182:SF2">
    <property type="entry name" value="PROTEIN SERAC1"/>
    <property type="match status" value="1"/>
</dbReference>
<sequence>MEPKQKVEKNAKVDKLFADSPRVLSLHQRFLKLFEEDLSETQVLSFTETDLTLMSVFFMRIVSVASADPNVGDFYGVSLDHREICKPRSRVQGDVP</sequence>
<evidence type="ECO:0000256" key="1">
    <source>
        <dbReference type="ARBA" id="ARBA00004173"/>
    </source>
</evidence>
<gene>
    <name evidence="7" type="ORF">J437_LFUL016656</name>
</gene>
<dbReference type="AlphaFoldDB" id="A0A8K0KLA2"/>
<evidence type="ECO:0000313" key="7">
    <source>
        <dbReference type="EMBL" id="KAG8236378.1"/>
    </source>
</evidence>
<keyword evidence="4" id="KW-0256">Endoplasmic reticulum</keyword>
<dbReference type="GO" id="GO:0005783">
    <property type="term" value="C:endoplasmic reticulum"/>
    <property type="evidence" value="ECO:0007669"/>
    <property type="project" value="UniProtKB-SubCell"/>
</dbReference>
<evidence type="ECO:0000256" key="2">
    <source>
        <dbReference type="ARBA" id="ARBA00004240"/>
    </source>
</evidence>
<protein>
    <submittedName>
        <fullName evidence="7">Uncharacterized protein</fullName>
    </submittedName>
</protein>
<organism evidence="7 8">
    <name type="scientific">Ladona fulva</name>
    <name type="common">Scarce chaser dragonfly</name>
    <name type="synonym">Libellula fulva</name>
    <dbReference type="NCBI Taxonomy" id="123851"/>
    <lineage>
        <taxon>Eukaryota</taxon>
        <taxon>Metazoa</taxon>
        <taxon>Ecdysozoa</taxon>
        <taxon>Arthropoda</taxon>
        <taxon>Hexapoda</taxon>
        <taxon>Insecta</taxon>
        <taxon>Pterygota</taxon>
        <taxon>Palaeoptera</taxon>
        <taxon>Odonata</taxon>
        <taxon>Epiprocta</taxon>
        <taxon>Anisoptera</taxon>
        <taxon>Libelluloidea</taxon>
        <taxon>Libellulidae</taxon>
        <taxon>Ladona</taxon>
    </lineage>
</organism>
<proteinExistence type="predicted"/>
<keyword evidence="5" id="KW-0496">Mitochondrion</keyword>
<dbReference type="Proteomes" id="UP000792457">
    <property type="component" value="Unassembled WGS sequence"/>
</dbReference>
<reference evidence="7" key="1">
    <citation type="submission" date="2013-04" db="EMBL/GenBank/DDBJ databases">
        <authorList>
            <person name="Qu J."/>
            <person name="Murali S.C."/>
            <person name="Bandaranaike D."/>
            <person name="Bellair M."/>
            <person name="Blankenburg K."/>
            <person name="Chao H."/>
            <person name="Dinh H."/>
            <person name="Doddapaneni H."/>
            <person name="Downs B."/>
            <person name="Dugan-Rocha S."/>
            <person name="Elkadiri S."/>
            <person name="Gnanaolivu R.D."/>
            <person name="Hernandez B."/>
            <person name="Javaid M."/>
            <person name="Jayaseelan J.C."/>
            <person name="Lee S."/>
            <person name="Li M."/>
            <person name="Ming W."/>
            <person name="Munidasa M."/>
            <person name="Muniz J."/>
            <person name="Nguyen L."/>
            <person name="Ongeri F."/>
            <person name="Osuji N."/>
            <person name="Pu L.-L."/>
            <person name="Puazo M."/>
            <person name="Qu C."/>
            <person name="Quiroz J."/>
            <person name="Raj R."/>
            <person name="Weissenberger G."/>
            <person name="Xin Y."/>
            <person name="Zou X."/>
            <person name="Han Y."/>
            <person name="Richards S."/>
            <person name="Worley K."/>
            <person name="Muzny D."/>
            <person name="Gibbs R."/>
        </authorList>
    </citation>
    <scope>NUCLEOTIDE SEQUENCE</scope>
    <source>
        <strain evidence="7">Sampled in the wild</strain>
    </source>
</reference>
<evidence type="ECO:0000256" key="4">
    <source>
        <dbReference type="ARBA" id="ARBA00022824"/>
    </source>
</evidence>
<dbReference type="GO" id="GO:0016020">
    <property type="term" value="C:membrane"/>
    <property type="evidence" value="ECO:0007669"/>
    <property type="project" value="UniProtKB-SubCell"/>
</dbReference>
<reference evidence="7" key="2">
    <citation type="submission" date="2017-10" db="EMBL/GenBank/DDBJ databases">
        <title>Ladona fulva Genome sequencing and assembly.</title>
        <authorList>
            <person name="Murali S."/>
            <person name="Richards S."/>
            <person name="Bandaranaike D."/>
            <person name="Bellair M."/>
            <person name="Blankenburg K."/>
            <person name="Chao H."/>
            <person name="Dinh H."/>
            <person name="Doddapaneni H."/>
            <person name="Dugan-Rocha S."/>
            <person name="Elkadiri S."/>
            <person name="Gnanaolivu R."/>
            <person name="Hernandez B."/>
            <person name="Skinner E."/>
            <person name="Javaid M."/>
            <person name="Lee S."/>
            <person name="Li M."/>
            <person name="Ming W."/>
            <person name="Munidasa M."/>
            <person name="Muniz J."/>
            <person name="Nguyen L."/>
            <person name="Hughes D."/>
            <person name="Osuji N."/>
            <person name="Pu L.-L."/>
            <person name="Puazo M."/>
            <person name="Qu C."/>
            <person name="Quiroz J."/>
            <person name="Raj R."/>
            <person name="Weissenberger G."/>
            <person name="Xin Y."/>
            <person name="Zou X."/>
            <person name="Han Y."/>
            <person name="Worley K."/>
            <person name="Muzny D."/>
            <person name="Gibbs R."/>
        </authorList>
    </citation>
    <scope>NUCLEOTIDE SEQUENCE</scope>
    <source>
        <strain evidence="7">Sampled in the wild</strain>
    </source>
</reference>
<comment type="caution">
    <text evidence="7">The sequence shown here is derived from an EMBL/GenBank/DDBJ whole genome shotgun (WGS) entry which is preliminary data.</text>
</comment>
<evidence type="ECO:0000256" key="3">
    <source>
        <dbReference type="ARBA" id="ARBA00004370"/>
    </source>
</evidence>
<dbReference type="PANTHER" id="PTHR48182">
    <property type="entry name" value="PROTEIN SERAC1"/>
    <property type="match status" value="1"/>
</dbReference>
<evidence type="ECO:0000256" key="5">
    <source>
        <dbReference type="ARBA" id="ARBA00023128"/>
    </source>
</evidence>
<evidence type="ECO:0000313" key="8">
    <source>
        <dbReference type="Proteomes" id="UP000792457"/>
    </source>
</evidence>
<dbReference type="InterPro" id="IPR052374">
    <property type="entry name" value="SERAC1"/>
</dbReference>
<dbReference type="GO" id="GO:0005739">
    <property type="term" value="C:mitochondrion"/>
    <property type="evidence" value="ECO:0007669"/>
    <property type="project" value="UniProtKB-SubCell"/>
</dbReference>
<accession>A0A8K0KLA2</accession>
<keyword evidence="6" id="KW-0472">Membrane</keyword>
<name>A0A8K0KLA2_LADFU</name>